<evidence type="ECO:0008006" key="3">
    <source>
        <dbReference type="Google" id="ProtNLM"/>
    </source>
</evidence>
<dbReference type="SUPFAM" id="SSF53649">
    <property type="entry name" value="Alkaline phosphatase-like"/>
    <property type="match status" value="1"/>
</dbReference>
<sequence length="99" mass="11510">MLDGQELPDWPDSIVTEGAGLEGVMYTQRMIRKGPYKYVFNCGDLDELYDLSKDRHELDNRIDDPDYGSILSEMRQALADWMVHHEDGALNQYKRLRMG</sequence>
<dbReference type="RefSeq" id="WP_258386170.1">
    <property type="nucleotide sequence ID" value="NZ_CP091430.1"/>
</dbReference>
<organism evidence="1 2">
    <name type="scientific">Paenibacillus spongiae</name>
    <dbReference type="NCBI Taxonomy" id="2909671"/>
    <lineage>
        <taxon>Bacteria</taxon>
        <taxon>Bacillati</taxon>
        <taxon>Bacillota</taxon>
        <taxon>Bacilli</taxon>
        <taxon>Bacillales</taxon>
        <taxon>Paenibacillaceae</taxon>
        <taxon>Paenibacillus</taxon>
    </lineage>
</organism>
<dbReference type="InterPro" id="IPR017850">
    <property type="entry name" value="Alkaline_phosphatase_core_sf"/>
</dbReference>
<dbReference type="Proteomes" id="UP001057877">
    <property type="component" value="Chromosome"/>
</dbReference>
<accession>A0ABY5SBG7</accession>
<reference evidence="1" key="1">
    <citation type="submission" date="2022-01" db="EMBL/GenBank/DDBJ databases">
        <title>Paenibacillus spongiae sp. nov., isolated from marine sponge.</title>
        <authorList>
            <person name="Li Z."/>
            <person name="Zhang M."/>
        </authorList>
    </citation>
    <scope>NUCLEOTIDE SEQUENCE</scope>
    <source>
        <strain evidence="1">PHS-Z3</strain>
    </source>
</reference>
<dbReference type="EMBL" id="CP091430">
    <property type="protein sequence ID" value="UVI30100.1"/>
    <property type="molecule type" value="Genomic_DNA"/>
</dbReference>
<name>A0ABY5SBG7_9BACL</name>
<keyword evidence="2" id="KW-1185">Reference proteome</keyword>
<evidence type="ECO:0000313" key="2">
    <source>
        <dbReference type="Proteomes" id="UP001057877"/>
    </source>
</evidence>
<gene>
    <name evidence="1" type="ORF">L1F29_32810</name>
</gene>
<proteinExistence type="predicted"/>
<dbReference type="Gene3D" id="3.40.720.10">
    <property type="entry name" value="Alkaline Phosphatase, subunit A"/>
    <property type="match status" value="1"/>
</dbReference>
<evidence type="ECO:0000313" key="1">
    <source>
        <dbReference type="EMBL" id="UVI30100.1"/>
    </source>
</evidence>
<protein>
    <recommendedName>
        <fullName evidence="3">DUF4976 domain-containing protein</fullName>
    </recommendedName>
</protein>